<proteinExistence type="inferred from homology"/>
<evidence type="ECO:0000256" key="2">
    <source>
        <dbReference type="ARBA" id="ARBA00022803"/>
    </source>
</evidence>
<organism evidence="6 7">
    <name type="scientific">Wickerhamomyces mucosus</name>
    <dbReference type="NCBI Taxonomy" id="1378264"/>
    <lineage>
        <taxon>Eukaryota</taxon>
        <taxon>Fungi</taxon>
        <taxon>Dikarya</taxon>
        <taxon>Ascomycota</taxon>
        <taxon>Saccharomycotina</taxon>
        <taxon>Saccharomycetes</taxon>
        <taxon>Phaffomycetales</taxon>
        <taxon>Wickerhamomycetaceae</taxon>
        <taxon>Wickerhamomyces</taxon>
    </lineage>
</organism>
<dbReference type="GO" id="GO:0005634">
    <property type="term" value="C:nucleus"/>
    <property type="evidence" value="ECO:0007669"/>
    <property type="project" value="TreeGrafter"/>
</dbReference>
<reference evidence="6" key="1">
    <citation type="journal article" date="2021" name="Open Biol.">
        <title>Shared evolutionary footprints suggest mitochondrial oxidative damage underlies multiple complex I losses in fungi.</title>
        <authorList>
            <person name="Schikora-Tamarit M.A."/>
            <person name="Marcet-Houben M."/>
            <person name="Nosek J."/>
            <person name="Gabaldon T."/>
        </authorList>
    </citation>
    <scope>NUCLEOTIDE SEQUENCE</scope>
    <source>
        <strain evidence="6">CBS6341</strain>
    </source>
</reference>
<accession>A0A9P8PW86</accession>
<evidence type="ECO:0000256" key="4">
    <source>
        <dbReference type="SAM" id="MobiDB-lite"/>
    </source>
</evidence>
<reference evidence="6" key="2">
    <citation type="submission" date="2021-01" db="EMBL/GenBank/DDBJ databases">
        <authorList>
            <person name="Schikora-Tamarit M.A."/>
        </authorList>
    </citation>
    <scope>NUCLEOTIDE SEQUENCE</scope>
    <source>
        <strain evidence="6">CBS6341</strain>
    </source>
</reference>
<dbReference type="PANTHER" id="PTHR46035:SF1">
    <property type="entry name" value="TETRATRICOPEPTIDE REPEAT PROTEIN 4"/>
    <property type="match status" value="1"/>
</dbReference>
<dbReference type="InterPro" id="IPR011990">
    <property type="entry name" value="TPR-like_helical_dom_sf"/>
</dbReference>
<dbReference type="Pfam" id="PF12895">
    <property type="entry name" value="ANAPC3"/>
    <property type="match status" value="1"/>
</dbReference>
<comment type="caution">
    <text evidence="6">The sequence shown here is derived from an EMBL/GenBank/DDBJ whole genome shotgun (WGS) entry which is preliminary data.</text>
</comment>
<dbReference type="GO" id="GO:0051879">
    <property type="term" value="F:Hsp90 protein binding"/>
    <property type="evidence" value="ECO:0007669"/>
    <property type="project" value="InterPro"/>
</dbReference>
<dbReference type="GO" id="GO:0006457">
    <property type="term" value="P:protein folding"/>
    <property type="evidence" value="ECO:0007669"/>
    <property type="project" value="TreeGrafter"/>
</dbReference>
<keyword evidence="7" id="KW-1185">Reference proteome</keyword>
<dbReference type="CDD" id="cd21381">
    <property type="entry name" value="CTWD_TTC4"/>
    <property type="match status" value="1"/>
</dbReference>
<dbReference type="OrthoDB" id="420195at2759"/>
<name>A0A9P8PW86_9ASCO</name>
<dbReference type="Proteomes" id="UP000769528">
    <property type="component" value="Unassembled WGS sequence"/>
</dbReference>
<keyword evidence="2" id="KW-0802">TPR repeat</keyword>
<feature type="region of interest" description="Disordered" evidence="4">
    <location>
        <begin position="1"/>
        <end position="22"/>
    </location>
</feature>
<evidence type="ECO:0000313" key="6">
    <source>
        <dbReference type="EMBL" id="KAH3678519.1"/>
    </source>
</evidence>
<comment type="similarity">
    <text evidence="3">Belongs to the TTC4 family.</text>
</comment>
<dbReference type="Gene3D" id="1.25.40.10">
    <property type="entry name" value="Tetratricopeptide repeat domain"/>
    <property type="match status" value="1"/>
</dbReference>
<dbReference type="InterPro" id="IPR019734">
    <property type="entry name" value="TPR_rpt"/>
</dbReference>
<protein>
    <recommendedName>
        <fullName evidence="5">Cns1/TTC4 wheel domain-containing protein</fullName>
    </recommendedName>
</protein>
<dbReference type="GO" id="GO:0005829">
    <property type="term" value="C:cytosol"/>
    <property type="evidence" value="ECO:0007669"/>
    <property type="project" value="TreeGrafter"/>
</dbReference>
<sequence length="379" mass="43265">MGEFQKPKRYVPGPGEPALPPQLAQLSDKSVDEVMEELNRSPFFMTQIDESDGKGGENMELEALKALAYDGEPDEVATNFKNQGNGQFKIKLFKNAVEYYDKGLAVKCDVSSINAALYLNRAACNLELKNYRRCINDCKESLKLDPTNIKAYFRMAKAFFTLEKFDEAKQALDFSFKFDAENKSSLTLLEQIINRENTITKIAKKKEEQRLHNEKLANNLISAISIRDYKIIKTSNPAEMLEDAKLELEDAEDIESQLVFPAMILYPTTDEFDFIASVSELSTPLDIMNIVLQRPEEWFKDQKHINFTSKKLDAYMETETGGLVKIGKKASLHKALSTPQPRIPLFDSSIRLYLVPRVEAESWLANWDKELAVKKRYDL</sequence>
<dbReference type="PANTHER" id="PTHR46035">
    <property type="entry name" value="TETRATRICOPEPTIDE REPEAT PROTEIN 4"/>
    <property type="match status" value="1"/>
</dbReference>
<dbReference type="SMART" id="SM00028">
    <property type="entry name" value="TPR"/>
    <property type="match status" value="3"/>
</dbReference>
<dbReference type="AlphaFoldDB" id="A0A9P8PW86"/>
<keyword evidence="1" id="KW-0677">Repeat</keyword>
<dbReference type="EMBL" id="JAEUBF010000443">
    <property type="protein sequence ID" value="KAH3678519.1"/>
    <property type="molecule type" value="Genomic_DNA"/>
</dbReference>
<gene>
    <name evidence="6" type="ORF">WICMUC_001536</name>
</gene>
<dbReference type="SUPFAM" id="SSF48452">
    <property type="entry name" value="TPR-like"/>
    <property type="match status" value="1"/>
</dbReference>
<evidence type="ECO:0000256" key="1">
    <source>
        <dbReference type="ARBA" id="ARBA00022737"/>
    </source>
</evidence>
<feature type="domain" description="Cns1/TTC4 wheel" evidence="5">
    <location>
        <begin position="250"/>
        <end position="367"/>
    </location>
</feature>
<dbReference type="Pfam" id="PF18972">
    <property type="entry name" value="Wheel"/>
    <property type="match status" value="1"/>
</dbReference>
<evidence type="ECO:0000256" key="3">
    <source>
        <dbReference type="ARBA" id="ARBA00023602"/>
    </source>
</evidence>
<dbReference type="GO" id="GO:0030544">
    <property type="term" value="F:Hsp70 protein binding"/>
    <property type="evidence" value="ECO:0007669"/>
    <property type="project" value="TreeGrafter"/>
</dbReference>
<evidence type="ECO:0000259" key="5">
    <source>
        <dbReference type="Pfam" id="PF18972"/>
    </source>
</evidence>
<evidence type="ECO:0000313" key="7">
    <source>
        <dbReference type="Proteomes" id="UP000769528"/>
    </source>
</evidence>
<dbReference type="InterPro" id="IPR044059">
    <property type="entry name" value="Csn1/TTC4_wheel"/>
</dbReference>